<dbReference type="Proteomes" id="UP001057402">
    <property type="component" value="Chromosome 9"/>
</dbReference>
<accession>A0ACB9MS66</accession>
<dbReference type="EMBL" id="CM042888">
    <property type="protein sequence ID" value="KAI4326259.1"/>
    <property type="molecule type" value="Genomic_DNA"/>
</dbReference>
<sequence length="253" mass="29302">MASSAAAAKSDVLMLPAPQGPARMVPEDAETIDALPYIDDDYSNPSVEKEVKRLVEEEMRRSAKKPSDFLKDFPPLPELNFQENPMLAREHERVRASRPAAPFDSSRYNSEAPLLNRRNDENAWRQSIRRAQTLLQHEDIRMENLDLMLKYSSHTWNQHNSRLGSYLSRLQKLVKEQNEKTEAVNRERKHQQQNTAYELNALSTQWRELCLKNIEIQAACADIENQLTQLKQEAAERGWNLDENQENGHMVVH</sequence>
<comment type="caution">
    <text evidence="1">The sequence shown here is derived from an EMBL/GenBank/DDBJ whole genome shotgun (WGS) entry which is preliminary data.</text>
</comment>
<evidence type="ECO:0000313" key="2">
    <source>
        <dbReference type="Proteomes" id="UP001057402"/>
    </source>
</evidence>
<keyword evidence="2" id="KW-1185">Reference proteome</keyword>
<gene>
    <name evidence="1" type="ORF">MLD38_031590</name>
</gene>
<organism evidence="1 2">
    <name type="scientific">Melastoma candidum</name>
    <dbReference type="NCBI Taxonomy" id="119954"/>
    <lineage>
        <taxon>Eukaryota</taxon>
        <taxon>Viridiplantae</taxon>
        <taxon>Streptophyta</taxon>
        <taxon>Embryophyta</taxon>
        <taxon>Tracheophyta</taxon>
        <taxon>Spermatophyta</taxon>
        <taxon>Magnoliopsida</taxon>
        <taxon>eudicotyledons</taxon>
        <taxon>Gunneridae</taxon>
        <taxon>Pentapetalae</taxon>
        <taxon>rosids</taxon>
        <taxon>malvids</taxon>
        <taxon>Myrtales</taxon>
        <taxon>Melastomataceae</taxon>
        <taxon>Melastomatoideae</taxon>
        <taxon>Melastomateae</taxon>
        <taxon>Melastoma</taxon>
    </lineage>
</organism>
<proteinExistence type="predicted"/>
<name>A0ACB9MS66_9MYRT</name>
<reference evidence="2" key="1">
    <citation type="journal article" date="2023" name="Front. Plant Sci.">
        <title>Chromosomal-level genome assembly of Melastoma candidum provides insights into trichome evolution.</title>
        <authorList>
            <person name="Zhong Y."/>
            <person name="Wu W."/>
            <person name="Sun C."/>
            <person name="Zou P."/>
            <person name="Liu Y."/>
            <person name="Dai S."/>
            <person name="Zhou R."/>
        </authorList>
    </citation>
    <scope>NUCLEOTIDE SEQUENCE [LARGE SCALE GENOMIC DNA]</scope>
</reference>
<protein>
    <submittedName>
        <fullName evidence="1">Uncharacterized protein</fullName>
    </submittedName>
</protein>
<evidence type="ECO:0000313" key="1">
    <source>
        <dbReference type="EMBL" id="KAI4326259.1"/>
    </source>
</evidence>